<evidence type="ECO:0000313" key="2">
    <source>
        <dbReference type="Proteomes" id="UP000001542"/>
    </source>
</evidence>
<dbReference type="RefSeq" id="XP_001307089.1">
    <property type="nucleotide sequence ID" value="XM_001307088.1"/>
</dbReference>
<dbReference type="VEuPathDB" id="TrichDB:TVAGG3_0515300"/>
<dbReference type="InterPro" id="IPR016024">
    <property type="entry name" value="ARM-type_fold"/>
</dbReference>
<dbReference type="VEuPathDB" id="TrichDB:TVAG_105780"/>
<dbReference type="KEGG" id="tva:4751887"/>
<dbReference type="Gene3D" id="1.25.10.10">
    <property type="entry name" value="Leucine-rich Repeat Variant"/>
    <property type="match status" value="1"/>
</dbReference>
<organism evidence="1 2">
    <name type="scientific">Trichomonas vaginalis (strain ATCC PRA-98 / G3)</name>
    <dbReference type="NCBI Taxonomy" id="412133"/>
    <lineage>
        <taxon>Eukaryota</taxon>
        <taxon>Metamonada</taxon>
        <taxon>Parabasalia</taxon>
        <taxon>Trichomonadida</taxon>
        <taxon>Trichomonadidae</taxon>
        <taxon>Trichomonas</taxon>
    </lineage>
</organism>
<protein>
    <submittedName>
        <fullName evidence="1">Uncharacterized protein</fullName>
    </submittedName>
</protein>
<dbReference type="SMR" id="A2FLR7"/>
<sequence>MDYKIGATILPPGEQLSSDFKPGTEKLYVRDPMPNELFQLQNFIQNVKETDSNISWSEMYKKIHYEGCLRLLQKDEIQELIFVAVNGLGKSATRDIQSMQCVERILNTIHFEIDPELAIQIIENSLHALSTNKQRKYFYLHCGVMMTLCPHFREYDEAISLVVFDSIFMLLFERSTDPLLEVSFPIKALTEIFTYNPLPIQKLQQACKYFTGKLSSNDQRVQETAVQAIKQLIVTVPELTSLAISKTLFDYTMKMDPATTPLIGKALCDLYTSINFEYYDLSQMKVDIVGRMKSFWTLDMTRFEIPMIAALRCFRTLCKYSPYIRKRILEENVIEKINLVYASFKIKAELVSLIANMIRSGPWLDEIIPNEDIIGLIFEMVDYYNIETTYDALFLALCLFEHGIDISPISEEISDLANSDDERVADLAIHILNTIDPPS</sequence>
<dbReference type="Proteomes" id="UP000001542">
    <property type="component" value="Unassembled WGS sequence"/>
</dbReference>
<dbReference type="InterPro" id="IPR011989">
    <property type="entry name" value="ARM-like"/>
</dbReference>
<dbReference type="EMBL" id="DS113873">
    <property type="protein sequence ID" value="EAX94159.1"/>
    <property type="molecule type" value="Genomic_DNA"/>
</dbReference>
<reference evidence="1" key="2">
    <citation type="journal article" date="2007" name="Science">
        <title>Draft genome sequence of the sexually transmitted pathogen Trichomonas vaginalis.</title>
        <authorList>
            <person name="Carlton J.M."/>
            <person name="Hirt R.P."/>
            <person name="Silva J.C."/>
            <person name="Delcher A.L."/>
            <person name="Schatz M."/>
            <person name="Zhao Q."/>
            <person name="Wortman J.R."/>
            <person name="Bidwell S.L."/>
            <person name="Alsmark U.C.M."/>
            <person name="Besteiro S."/>
            <person name="Sicheritz-Ponten T."/>
            <person name="Noel C.J."/>
            <person name="Dacks J.B."/>
            <person name="Foster P.G."/>
            <person name="Simillion C."/>
            <person name="Van de Peer Y."/>
            <person name="Miranda-Saavedra D."/>
            <person name="Barton G.J."/>
            <person name="Westrop G.D."/>
            <person name="Mueller S."/>
            <person name="Dessi D."/>
            <person name="Fiori P.L."/>
            <person name="Ren Q."/>
            <person name="Paulsen I."/>
            <person name="Zhang H."/>
            <person name="Bastida-Corcuera F.D."/>
            <person name="Simoes-Barbosa A."/>
            <person name="Brown M.T."/>
            <person name="Hayes R.D."/>
            <person name="Mukherjee M."/>
            <person name="Okumura C.Y."/>
            <person name="Schneider R."/>
            <person name="Smith A.J."/>
            <person name="Vanacova S."/>
            <person name="Villalvazo M."/>
            <person name="Haas B.J."/>
            <person name="Pertea M."/>
            <person name="Feldblyum T.V."/>
            <person name="Utterback T.R."/>
            <person name="Shu C.L."/>
            <person name="Osoegawa K."/>
            <person name="de Jong P.J."/>
            <person name="Hrdy I."/>
            <person name="Horvathova L."/>
            <person name="Zubacova Z."/>
            <person name="Dolezal P."/>
            <person name="Malik S.B."/>
            <person name="Logsdon J.M. Jr."/>
            <person name="Henze K."/>
            <person name="Gupta A."/>
            <person name="Wang C.C."/>
            <person name="Dunne R.L."/>
            <person name="Upcroft J.A."/>
            <person name="Upcroft P."/>
            <person name="White O."/>
            <person name="Salzberg S.L."/>
            <person name="Tang P."/>
            <person name="Chiu C.-H."/>
            <person name="Lee Y.-S."/>
            <person name="Embley T.M."/>
            <person name="Coombs G.H."/>
            <person name="Mottram J.C."/>
            <person name="Tachezy J."/>
            <person name="Fraser-Liggett C.M."/>
            <person name="Johnson P.J."/>
        </authorList>
    </citation>
    <scope>NUCLEOTIDE SEQUENCE [LARGE SCALE GENOMIC DNA]</scope>
    <source>
        <strain evidence="1">G3</strain>
    </source>
</reference>
<proteinExistence type="predicted"/>
<evidence type="ECO:0000313" key="1">
    <source>
        <dbReference type="EMBL" id="EAX94159.1"/>
    </source>
</evidence>
<dbReference type="InParanoid" id="A2FLR7"/>
<dbReference type="SUPFAM" id="SSF48371">
    <property type="entry name" value="ARM repeat"/>
    <property type="match status" value="1"/>
</dbReference>
<dbReference type="AlphaFoldDB" id="A2FLR7"/>
<accession>A2FLR7</accession>
<gene>
    <name evidence="1" type="ORF">TVAG_105780</name>
</gene>
<keyword evidence="2" id="KW-1185">Reference proteome</keyword>
<reference evidence="1" key="1">
    <citation type="submission" date="2006-10" db="EMBL/GenBank/DDBJ databases">
        <authorList>
            <person name="Amadeo P."/>
            <person name="Zhao Q."/>
            <person name="Wortman J."/>
            <person name="Fraser-Liggett C."/>
            <person name="Carlton J."/>
        </authorList>
    </citation>
    <scope>NUCLEOTIDE SEQUENCE</scope>
    <source>
        <strain evidence="1">G3</strain>
    </source>
</reference>
<name>A2FLR7_TRIV3</name>